<gene>
    <name evidence="1" type="ORF">Poly30_02740</name>
</gene>
<dbReference type="RefSeq" id="WP_145194227.1">
    <property type="nucleotide sequence ID" value="NZ_CP036434.1"/>
</dbReference>
<dbReference type="PANTHER" id="PTHR43737">
    <property type="entry name" value="BLL7424 PROTEIN"/>
    <property type="match status" value="1"/>
</dbReference>
<dbReference type="InterPro" id="IPR010869">
    <property type="entry name" value="DUF1501"/>
</dbReference>
<accession>A0A518EL58</accession>
<dbReference type="Pfam" id="PF07394">
    <property type="entry name" value="DUF1501"/>
    <property type="match status" value="1"/>
</dbReference>
<dbReference type="AlphaFoldDB" id="A0A518EL58"/>
<dbReference type="EMBL" id="CP036434">
    <property type="protein sequence ID" value="QDV04781.1"/>
    <property type="molecule type" value="Genomic_DNA"/>
</dbReference>
<dbReference type="SUPFAM" id="SSF53649">
    <property type="entry name" value="Alkaline phosphatase-like"/>
    <property type="match status" value="1"/>
</dbReference>
<dbReference type="OrthoDB" id="127333at2"/>
<protein>
    <recommendedName>
        <fullName evidence="3">Sulfatase</fullName>
    </recommendedName>
</protein>
<dbReference type="Proteomes" id="UP000320390">
    <property type="component" value="Chromosome"/>
</dbReference>
<sequence length="473" mass="51573">MTHFFDSSARSALSRRDTLRALSCGFGMLALRGLADAAPGATTGLPTADGPLAPKAPMLPAKAKRVIFLSMPGAPSHVDTFDHKPELTRNSGKTLSGYRKGAKLLGSPFSFQQHGKSGLWISELFPHVAKHADRLCLLRGMHTDLPAHQQARTKMHTGSIQFVRPSLGAWTLYGLGTENQNLPGFVTIGSTGGGASLHGSAFLPATYQGMPIGSDRAGRRRFGPASEPVEDIKNPRQSVELQRKQLDLVQRLNGEYASREKGDRDIEAVIESYELAFRMQAELPELLDLSAENEKTMELYGIGGEETDSFGRKCLTARHLAQAGVRFIEVSAGGWDTHRNMREELGKACKAVDQPIAALLSDLQRLGMLEETLVIWGGEFGRTPYAQGTDGRDHNNRGFTTWMAGGGVKGGLSYGATDEFGIEAVEGRMSIHDWHATILHLLGLDHERLTYNYAGRDFRLTDVHGEVAREILA</sequence>
<proteinExistence type="predicted"/>
<keyword evidence="2" id="KW-1185">Reference proteome</keyword>
<dbReference type="PANTHER" id="PTHR43737:SF1">
    <property type="entry name" value="DUF1501 DOMAIN-CONTAINING PROTEIN"/>
    <property type="match status" value="1"/>
</dbReference>
<reference evidence="1 2" key="1">
    <citation type="submission" date="2019-02" db="EMBL/GenBank/DDBJ databases">
        <title>Deep-cultivation of Planctomycetes and their phenomic and genomic characterization uncovers novel biology.</title>
        <authorList>
            <person name="Wiegand S."/>
            <person name="Jogler M."/>
            <person name="Boedeker C."/>
            <person name="Pinto D."/>
            <person name="Vollmers J."/>
            <person name="Rivas-Marin E."/>
            <person name="Kohn T."/>
            <person name="Peeters S.H."/>
            <person name="Heuer A."/>
            <person name="Rast P."/>
            <person name="Oberbeckmann S."/>
            <person name="Bunk B."/>
            <person name="Jeske O."/>
            <person name="Meyerdierks A."/>
            <person name="Storesund J.E."/>
            <person name="Kallscheuer N."/>
            <person name="Luecker S."/>
            <person name="Lage O.M."/>
            <person name="Pohl T."/>
            <person name="Merkel B.J."/>
            <person name="Hornburger P."/>
            <person name="Mueller R.-W."/>
            <person name="Bruemmer F."/>
            <person name="Labrenz M."/>
            <person name="Spormann A.M."/>
            <person name="Op den Camp H."/>
            <person name="Overmann J."/>
            <person name="Amann R."/>
            <person name="Jetten M.S.M."/>
            <person name="Mascher T."/>
            <person name="Medema M.H."/>
            <person name="Devos D.P."/>
            <person name="Kaster A.-K."/>
            <person name="Ovreas L."/>
            <person name="Rohde M."/>
            <person name="Galperin M.Y."/>
            <person name="Jogler C."/>
        </authorList>
    </citation>
    <scope>NUCLEOTIDE SEQUENCE [LARGE SCALE GENOMIC DNA]</scope>
    <source>
        <strain evidence="1 2">Poly30</strain>
    </source>
</reference>
<dbReference type="Gene3D" id="3.40.720.10">
    <property type="entry name" value="Alkaline Phosphatase, subunit A"/>
    <property type="match status" value="1"/>
</dbReference>
<name>A0A518EL58_9BACT</name>
<dbReference type="InterPro" id="IPR017850">
    <property type="entry name" value="Alkaline_phosphatase_core_sf"/>
</dbReference>
<evidence type="ECO:0000313" key="1">
    <source>
        <dbReference type="EMBL" id="QDV04781.1"/>
    </source>
</evidence>
<evidence type="ECO:0008006" key="3">
    <source>
        <dbReference type="Google" id="ProtNLM"/>
    </source>
</evidence>
<organism evidence="1 2">
    <name type="scientific">Saltatorellus ferox</name>
    <dbReference type="NCBI Taxonomy" id="2528018"/>
    <lineage>
        <taxon>Bacteria</taxon>
        <taxon>Pseudomonadati</taxon>
        <taxon>Planctomycetota</taxon>
        <taxon>Planctomycetia</taxon>
        <taxon>Planctomycetia incertae sedis</taxon>
        <taxon>Saltatorellus</taxon>
    </lineage>
</organism>
<evidence type="ECO:0000313" key="2">
    <source>
        <dbReference type="Proteomes" id="UP000320390"/>
    </source>
</evidence>